<keyword evidence="1" id="KW-0175">Coiled coil</keyword>
<organism evidence="3">
    <name type="scientific">hydrothermal vent metagenome</name>
    <dbReference type="NCBI Taxonomy" id="652676"/>
    <lineage>
        <taxon>unclassified sequences</taxon>
        <taxon>metagenomes</taxon>
        <taxon>ecological metagenomes</taxon>
    </lineage>
</organism>
<dbReference type="AlphaFoldDB" id="A0A1W1BC83"/>
<evidence type="ECO:0000313" key="3">
    <source>
        <dbReference type="EMBL" id="SFV51028.1"/>
    </source>
</evidence>
<evidence type="ECO:0000259" key="2">
    <source>
        <dbReference type="Pfam" id="PF25448"/>
    </source>
</evidence>
<reference evidence="3" key="1">
    <citation type="submission" date="2016-10" db="EMBL/GenBank/DDBJ databases">
        <authorList>
            <person name="de Groot N.N."/>
        </authorList>
    </citation>
    <scope>NUCLEOTIDE SEQUENCE</scope>
</reference>
<dbReference type="NCBIfam" id="NF033805">
    <property type="entry name" value="invasion_CiaB"/>
    <property type="match status" value="1"/>
</dbReference>
<accession>A0A1W1BC83</accession>
<protein>
    <submittedName>
        <fullName evidence="3">Campylobacter invasion antigen B (CiaB)</fullName>
    </submittedName>
</protein>
<proteinExistence type="predicted"/>
<feature type="coiled-coil region" evidence="1">
    <location>
        <begin position="6"/>
        <end position="33"/>
    </location>
</feature>
<dbReference type="InterPro" id="IPR057219">
    <property type="entry name" value="DUF7897"/>
</dbReference>
<gene>
    <name evidence="3" type="ORF">MNB_SV-12-1122</name>
</gene>
<evidence type="ECO:0000256" key="1">
    <source>
        <dbReference type="SAM" id="Coils"/>
    </source>
</evidence>
<feature type="domain" description="DUF7897" evidence="2">
    <location>
        <begin position="8"/>
        <end position="606"/>
    </location>
</feature>
<name>A0A1W1BC83_9ZZZZ</name>
<dbReference type="EMBL" id="FPHE01000014">
    <property type="protein sequence ID" value="SFV51028.1"/>
    <property type="molecule type" value="Genomic_DNA"/>
</dbReference>
<sequence>MKKKFLLDLQKIYDELQDRHQQLNNYYRLLDGEHAKAEVLVNEFLSKLKLPVNSDTIMATLTRLINLREDALEQVLQKEGLSEDEIIAKKEEAYLFVKEMHILRHEYLIAWIKYENLLTPFYRTLIEGVHNIGVSMSRWQSAWTAHIISGVNRDLLKEHGGDEKTIFRILQDDGLLDLDPNGAVGDRCYSVLVKDKSGHYRSTSYCDAFPDEVSDLVSVIEDCIEALSIEDDEVFGQKDEWIRYFVAIKKALSIKEPKKLIGHWANVDRAWMKITTPIQVGHPLEYYEDHFRKAVALEWDLRIVNPKLQSGSMTRENIKSFSAKLADKIDGFVMPTIEKNATQVDETQLYIGQPMLYYAAEFNGLFSAQVVPNDEQVSAELGKKIFAYTDFVMESKKAKPIMQLSVETMGLDFVKKQRELIDSNPKLWQEIYDISTIGHEFGHILWIDGDTEMVMNSSGQFKNIEEFKATAGGLMAFFDNERDELKEHIVDDLVSRAVGLMAWREVGEVLPYYCEGLIHLDILFGSGIISYDGQIRIDYDKYNEMRDAYQKAYKFLAQNYIDKMDANFYLSKYAKKVDGVYLPIKKEILDFVEFYYARYREIGQQVYSIGEF</sequence>
<dbReference type="Pfam" id="PF25448">
    <property type="entry name" value="DUF7897"/>
    <property type="match status" value="1"/>
</dbReference>